<dbReference type="PANTHER" id="PTHR37308">
    <property type="entry name" value="INTEGRAL MEMBRANE PROTEIN"/>
    <property type="match status" value="1"/>
</dbReference>
<dbReference type="Proteomes" id="UP000318138">
    <property type="component" value="Chromosome"/>
</dbReference>
<evidence type="ECO:0000313" key="3">
    <source>
        <dbReference type="Proteomes" id="UP000318138"/>
    </source>
</evidence>
<feature type="transmembrane region" description="Helical" evidence="1">
    <location>
        <begin position="111"/>
        <end position="131"/>
    </location>
</feature>
<keyword evidence="1" id="KW-0472">Membrane</keyword>
<organism evidence="2 3">
    <name type="scientific">Paenalkalicoccus suaedae</name>
    <dbReference type="NCBI Taxonomy" id="2592382"/>
    <lineage>
        <taxon>Bacteria</taxon>
        <taxon>Bacillati</taxon>
        <taxon>Bacillota</taxon>
        <taxon>Bacilli</taxon>
        <taxon>Bacillales</taxon>
        <taxon>Bacillaceae</taxon>
        <taxon>Paenalkalicoccus</taxon>
    </lineage>
</organism>
<sequence>MIGVIVRGIAIGVTETVPGISGSTVAMILGIYKRMLYSLSMLTTKRYKEVLPFLLTFGLGMVIGFGVALFTIDFLLQHFRTPTLLFFVGVILGFLPYLWKEAVEESTLSFAAKHYMIMVIFFSIVIIGQFLGGGNDLQIDSLSTADYVYMFVAGALASCALVLPGISGALTLTILGLYELATRSLIELHLPVVIPIGLGVVCGVLLISKLVRYLLRSYPTETYAAIIGLVAASIFAILANIEGALTPALIVSSVLTCLLGIVTVTLLAKTQ</sequence>
<feature type="transmembrane region" description="Helical" evidence="1">
    <location>
        <begin position="190"/>
        <end position="211"/>
    </location>
</feature>
<feature type="transmembrane region" description="Helical" evidence="1">
    <location>
        <begin position="6"/>
        <end position="32"/>
    </location>
</feature>
<keyword evidence="1" id="KW-1133">Transmembrane helix</keyword>
<gene>
    <name evidence="2" type="ORF">FLK61_28665</name>
</gene>
<dbReference type="PANTHER" id="PTHR37308:SF1">
    <property type="entry name" value="POLYPRENYL-PHOSPHATE TRANSPORTER"/>
    <property type="match status" value="1"/>
</dbReference>
<dbReference type="Pfam" id="PF04018">
    <property type="entry name" value="VCA0040-like"/>
    <property type="match status" value="1"/>
</dbReference>
<evidence type="ECO:0000313" key="2">
    <source>
        <dbReference type="EMBL" id="QKS70713.1"/>
    </source>
</evidence>
<feature type="transmembrane region" description="Helical" evidence="1">
    <location>
        <begin position="223"/>
        <end position="241"/>
    </location>
</feature>
<feature type="transmembrane region" description="Helical" evidence="1">
    <location>
        <begin position="151"/>
        <end position="178"/>
    </location>
</feature>
<proteinExistence type="predicted"/>
<feature type="transmembrane region" description="Helical" evidence="1">
    <location>
        <begin position="53"/>
        <end position="76"/>
    </location>
</feature>
<feature type="transmembrane region" description="Helical" evidence="1">
    <location>
        <begin position="248"/>
        <end position="268"/>
    </location>
</feature>
<evidence type="ECO:0000256" key="1">
    <source>
        <dbReference type="SAM" id="Phobius"/>
    </source>
</evidence>
<keyword evidence="3" id="KW-1185">Reference proteome</keyword>
<keyword evidence="1" id="KW-0812">Transmembrane</keyword>
<accession>A0A859FBI0</accession>
<feature type="transmembrane region" description="Helical" evidence="1">
    <location>
        <begin position="82"/>
        <end position="99"/>
    </location>
</feature>
<reference evidence="3" key="1">
    <citation type="submission" date="2019-07" db="EMBL/GenBank/DDBJ databases">
        <title>Bacillus alkalisoli sp. nov. isolated from saline soil.</title>
        <authorList>
            <person name="Sun J.-Q."/>
            <person name="Xu L."/>
        </authorList>
    </citation>
    <scope>NUCLEOTIDE SEQUENCE [LARGE SCALE GENOMIC DNA]</scope>
    <source>
        <strain evidence="3">M4U3P1</strain>
    </source>
</reference>
<dbReference type="InterPro" id="IPR007163">
    <property type="entry name" value="VCA0040-like"/>
</dbReference>
<name>A0A859FBI0_9BACI</name>
<dbReference type="KEGG" id="psua:FLK61_28665"/>
<dbReference type="AlphaFoldDB" id="A0A859FBI0"/>
<dbReference type="EMBL" id="CP041372">
    <property type="protein sequence ID" value="QKS70713.1"/>
    <property type="molecule type" value="Genomic_DNA"/>
</dbReference>
<dbReference type="RefSeq" id="WP_176008749.1">
    <property type="nucleotide sequence ID" value="NZ_CP041372.2"/>
</dbReference>
<protein>
    <submittedName>
        <fullName evidence="2">DUF368 domain-containing protein</fullName>
    </submittedName>
</protein>